<dbReference type="EMBL" id="JAHHUM010001517">
    <property type="protein sequence ID" value="KAK5610918.1"/>
    <property type="molecule type" value="Genomic_DNA"/>
</dbReference>
<proteinExistence type="predicted"/>
<protein>
    <submittedName>
        <fullName evidence="1">Uncharacterized protein</fullName>
    </submittedName>
</protein>
<organism evidence="1 2">
    <name type="scientific">Crenichthys baileyi</name>
    <name type="common">White River springfish</name>
    <dbReference type="NCBI Taxonomy" id="28760"/>
    <lineage>
        <taxon>Eukaryota</taxon>
        <taxon>Metazoa</taxon>
        <taxon>Chordata</taxon>
        <taxon>Craniata</taxon>
        <taxon>Vertebrata</taxon>
        <taxon>Euteleostomi</taxon>
        <taxon>Actinopterygii</taxon>
        <taxon>Neopterygii</taxon>
        <taxon>Teleostei</taxon>
        <taxon>Neoteleostei</taxon>
        <taxon>Acanthomorphata</taxon>
        <taxon>Ovalentaria</taxon>
        <taxon>Atherinomorphae</taxon>
        <taxon>Cyprinodontiformes</taxon>
        <taxon>Goodeidae</taxon>
        <taxon>Crenichthys</taxon>
    </lineage>
</organism>
<name>A0AAV9RPJ9_9TELE</name>
<evidence type="ECO:0000313" key="2">
    <source>
        <dbReference type="Proteomes" id="UP001311232"/>
    </source>
</evidence>
<keyword evidence="2" id="KW-1185">Reference proteome</keyword>
<dbReference type="Proteomes" id="UP001311232">
    <property type="component" value="Unassembled WGS sequence"/>
</dbReference>
<reference evidence="1 2" key="1">
    <citation type="submission" date="2021-06" db="EMBL/GenBank/DDBJ databases">
        <authorList>
            <person name="Palmer J.M."/>
        </authorList>
    </citation>
    <scope>NUCLEOTIDE SEQUENCE [LARGE SCALE GENOMIC DNA]</scope>
    <source>
        <strain evidence="1 2">MEX-2019</strain>
        <tissue evidence="1">Muscle</tissue>
    </source>
</reference>
<evidence type="ECO:0000313" key="1">
    <source>
        <dbReference type="EMBL" id="KAK5610918.1"/>
    </source>
</evidence>
<sequence>MGAQVTDSSLQLPSLDKFQAGSFLALRSAGHNFKRNLLTLQRAPGQAPPPSAHATFFTPRTKLNWTSRKPPSSIHRLTYLEYYPFQFSLVSCSQTPHLSFPLTVQSSPPLVIYRSWFSRNYSFL</sequence>
<gene>
    <name evidence="1" type="ORF">CRENBAI_024526</name>
</gene>
<dbReference type="AlphaFoldDB" id="A0AAV9RPJ9"/>
<accession>A0AAV9RPJ9</accession>
<comment type="caution">
    <text evidence="1">The sequence shown here is derived from an EMBL/GenBank/DDBJ whole genome shotgun (WGS) entry which is preliminary data.</text>
</comment>